<evidence type="ECO:0000256" key="1">
    <source>
        <dbReference type="ARBA" id="ARBA00004613"/>
    </source>
</evidence>
<evidence type="ECO:0000256" key="3">
    <source>
        <dbReference type="ARBA" id="ARBA00022525"/>
    </source>
</evidence>
<comment type="subcellular location">
    <subcellularLocation>
        <location evidence="1">Secreted</location>
    </subcellularLocation>
</comment>
<accession>A0AAJ7XGP5</accession>
<evidence type="ECO:0000256" key="6">
    <source>
        <dbReference type="PIRSR" id="PIRSR621116-50"/>
    </source>
</evidence>
<evidence type="ECO:0000313" key="11">
    <source>
        <dbReference type="RefSeq" id="XP_032834079.1"/>
    </source>
</evidence>
<name>A0AAJ7XGP5_PETMA</name>
<feature type="region of interest" description="Disordered" evidence="7">
    <location>
        <begin position="119"/>
        <end position="144"/>
    </location>
</feature>
<keyword evidence="4 8" id="KW-0732">Signal</keyword>
<reference evidence="11" key="1">
    <citation type="submission" date="2025-08" db="UniProtKB">
        <authorList>
            <consortium name="RefSeq"/>
        </authorList>
    </citation>
    <scope>IDENTIFICATION</scope>
    <source>
        <tissue evidence="11">Sperm</tissue>
    </source>
</reference>
<dbReference type="InterPro" id="IPR021117">
    <property type="entry name" value="Calcitonin-like"/>
</dbReference>
<dbReference type="InterPro" id="IPR001693">
    <property type="entry name" value="Calcitonin_peptide-like"/>
</dbReference>
<dbReference type="GO" id="GO:0005615">
    <property type="term" value="C:extracellular space"/>
    <property type="evidence" value="ECO:0007669"/>
    <property type="project" value="TreeGrafter"/>
</dbReference>
<sequence length="144" mass="15164">MMSSRKAAALLLVLALLSAHVCARAYPARLSGVPVGVSLGVPLGVPQGVSVGLPERGEFGARVLIGAIVRELLGLEAAGMEQQVEEQPGARLPSTPTLDKRECKASTCAIQRLVSMMSRNRVSGDSPRTDVGSATYGRRRRRAA</sequence>
<evidence type="ECO:0000256" key="4">
    <source>
        <dbReference type="ARBA" id="ARBA00022729"/>
    </source>
</evidence>
<proteinExistence type="inferred from homology"/>
<evidence type="ECO:0000256" key="5">
    <source>
        <dbReference type="ARBA" id="ARBA00023157"/>
    </source>
</evidence>
<dbReference type="InterPro" id="IPR021116">
    <property type="entry name" value="Calcitonin/adrenomedullin"/>
</dbReference>
<evidence type="ECO:0000256" key="2">
    <source>
        <dbReference type="ARBA" id="ARBA00009222"/>
    </source>
</evidence>
<dbReference type="GeneID" id="116956510"/>
<dbReference type="Pfam" id="PF00214">
    <property type="entry name" value="Calc_CGRP_IAPP"/>
    <property type="match status" value="1"/>
</dbReference>
<protein>
    <submittedName>
        <fullName evidence="11">Calcitonin gene-related peptide 2-like</fullName>
    </submittedName>
</protein>
<comment type="similarity">
    <text evidence="2">Belongs to the calcitonin family.</text>
</comment>
<gene>
    <name evidence="11" type="primary">LOC116956510</name>
</gene>
<feature type="chain" id="PRO_5042499772" evidence="8">
    <location>
        <begin position="24"/>
        <end position="144"/>
    </location>
</feature>
<dbReference type="PANTHER" id="PTHR10505">
    <property type="entry name" value="CALCITONIN-RELATED"/>
    <property type="match status" value="1"/>
</dbReference>
<keyword evidence="5 6" id="KW-1015">Disulfide bond</keyword>
<dbReference type="GO" id="GO:0031716">
    <property type="term" value="F:calcitonin receptor binding"/>
    <property type="evidence" value="ECO:0007669"/>
    <property type="project" value="TreeGrafter"/>
</dbReference>
<dbReference type="Proteomes" id="UP001318040">
    <property type="component" value="Chromosome 65"/>
</dbReference>
<dbReference type="AlphaFoldDB" id="A0AAJ7XGP5"/>
<dbReference type="PANTHER" id="PTHR10505:SF16">
    <property type="entry name" value="CALCITONIN"/>
    <property type="match status" value="1"/>
</dbReference>
<organism evidence="10 11">
    <name type="scientific">Petromyzon marinus</name>
    <name type="common">Sea lamprey</name>
    <dbReference type="NCBI Taxonomy" id="7757"/>
    <lineage>
        <taxon>Eukaryota</taxon>
        <taxon>Metazoa</taxon>
        <taxon>Chordata</taxon>
        <taxon>Craniata</taxon>
        <taxon>Vertebrata</taxon>
        <taxon>Cyclostomata</taxon>
        <taxon>Hyperoartia</taxon>
        <taxon>Petromyzontiformes</taxon>
        <taxon>Petromyzontidae</taxon>
        <taxon>Petromyzon</taxon>
    </lineage>
</organism>
<keyword evidence="3" id="KW-0964">Secreted</keyword>
<dbReference type="RefSeq" id="XP_032834079.1">
    <property type="nucleotide sequence ID" value="XM_032978188.1"/>
</dbReference>
<feature type="disulfide bond" evidence="6">
    <location>
        <begin position="103"/>
        <end position="108"/>
    </location>
</feature>
<feature type="domain" description="Calcitonin peptide-like" evidence="9">
    <location>
        <begin position="100"/>
        <end position="140"/>
    </location>
</feature>
<evidence type="ECO:0000313" key="10">
    <source>
        <dbReference type="Proteomes" id="UP001318040"/>
    </source>
</evidence>
<dbReference type="KEGG" id="pmrn:116956510"/>
<evidence type="ECO:0000259" key="9">
    <source>
        <dbReference type="SMART" id="SM00113"/>
    </source>
</evidence>
<feature type="signal peptide" evidence="8">
    <location>
        <begin position="1"/>
        <end position="23"/>
    </location>
</feature>
<evidence type="ECO:0000256" key="8">
    <source>
        <dbReference type="SAM" id="SignalP"/>
    </source>
</evidence>
<evidence type="ECO:0000256" key="7">
    <source>
        <dbReference type="SAM" id="MobiDB-lite"/>
    </source>
</evidence>
<dbReference type="GO" id="GO:0005179">
    <property type="term" value="F:hormone activity"/>
    <property type="evidence" value="ECO:0007669"/>
    <property type="project" value="InterPro"/>
</dbReference>
<keyword evidence="10" id="KW-1185">Reference proteome</keyword>
<dbReference type="SMART" id="SM00113">
    <property type="entry name" value="CALCITONIN"/>
    <property type="match status" value="1"/>
</dbReference>